<dbReference type="Gene3D" id="3.40.350.10">
    <property type="entry name" value="Creatinase/prolidase N-terminal domain"/>
    <property type="match status" value="1"/>
</dbReference>
<dbReference type="SUPFAM" id="SSF53092">
    <property type="entry name" value="Creatinase/prolidase N-terminal domain"/>
    <property type="match status" value="1"/>
</dbReference>
<dbReference type="Pfam" id="PF00557">
    <property type="entry name" value="Peptidase_M24"/>
    <property type="match status" value="1"/>
</dbReference>
<dbReference type="PROSITE" id="PS00491">
    <property type="entry name" value="PROLINE_PEPTIDASE"/>
    <property type="match status" value="1"/>
</dbReference>
<dbReference type="InterPro" id="IPR000587">
    <property type="entry name" value="Creatinase_N"/>
</dbReference>
<dbReference type="Pfam" id="PF01321">
    <property type="entry name" value="Creatinase_N"/>
    <property type="match status" value="1"/>
</dbReference>
<dbReference type="InterPro" id="IPR050659">
    <property type="entry name" value="Peptidase_M24B"/>
</dbReference>
<organism evidence="6 7">
    <name type="scientific">Candidatus Roizmanbacteria bacterium CG_4_10_14_0_8_um_filter_33_9</name>
    <dbReference type="NCBI Taxonomy" id="1974826"/>
    <lineage>
        <taxon>Bacteria</taxon>
        <taxon>Candidatus Roizmaniibacteriota</taxon>
    </lineage>
</organism>
<sequence length="373" mass="42707">MIHLQNNRIEVLRAMLVGKQIDALLVTNSFNITYLTGFTTLAPYEREAFVLVTRRNVYLFSDGRYENKCQNLNVKYQNSSTNLQFRLLSANNNLINHIREIIKEENIKILGFEREDLKWSEYESITSGLKNTLFPMDRIIIQNRAVKDEIEMKCIENACKINDQSLIELIPYIKYGKSEKEIAFLFETIVKNKGYELSFDPIVAVDKNSSIPHYNTKTGGGIIQQNSIVLIDCGVKYKGYCSDMTRTFFVGKISDTLRKTYTVLQKTQQQTIDQIKEGGTFFDIDQYCRKQIADGGLSDYPHSTGHGVGLEVHEYPKVSTFSTEKVTQNNTFTIEPGVYYSGQWGMRIEDTICLDNKGNGTVLTQFSKEIMLL</sequence>
<evidence type="ECO:0008006" key="8">
    <source>
        <dbReference type="Google" id="ProtNLM"/>
    </source>
</evidence>
<dbReference type="EMBL" id="PFLI01000176">
    <property type="protein sequence ID" value="PIY71644.1"/>
    <property type="molecule type" value="Genomic_DNA"/>
</dbReference>
<evidence type="ECO:0000259" key="4">
    <source>
        <dbReference type="Pfam" id="PF00557"/>
    </source>
</evidence>
<feature type="domain" description="Peptidase M24" evidence="4">
    <location>
        <begin position="154"/>
        <end position="353"/>
    </location>
</feature>
<evidence type="ECO:0000256" key="1">
    <source>
        <dbReference type="ARBA" id="ARBA00022723"/>
    </source>
</evidence>
<dbReference type="AlphaFoldDB" id="A0A2M7QH45"/>
<name>A0A2M7QH45_9BACT</name>
<proteinExistence type="inferred from homology"/>
<dbReference type="GO" id="GO:0016787">
    <property type="term" value="F:hydrolase activity"/>
    <property type="evidence" value="ECO:0007669"/>
    <property type="project" value="UniProtKB-KW"/>
</dbReference>
<evidence type="ECO:0000256" key="3">
    <source>
        <dbReference type="RuleBase" id="RU000590"/>
    </source>
</evidence>
<dbReference type="GO" id="GO:0046872">
    <property type="term" value="F:metal ion binding"/>
    <property type="evidence" value="ECO:0007669"/>
    <property type="project" value="UniProtKB-KW"/>
</dbReference>
<evidence type="ECO:0000313" key="7">
    <source>
        <dbReference type="Proteomes" id="UP000229401"/>
    </source>
</evidence>
<dbReference type="InterPro" id="IPR036005">
    <property type="entry name" value="Creatinase/aminopeptidase-like"/>
</dbReference>
<comment type="caution">
    <text evidence="6">The sequence shown here is derived from an EMBL/GenBank/DDBJ whole genome shotgun (WGS) entry which is preliminary data.</text>
</comment>
<dbReference type="InterPro" id="IPR001131">
    <property type="entry name" value="Peptidase_M24B_aminopep-P_CS"/>
</dbReference>
<dbReference type="Proteomes" id="UP000229401">
    <property type="component" value="Unassembled WGS sequence"/>
</dbReference>
<reference evidence="7" key="1">
    <citation type="submission" date="2017-09" db="EMBL/GenBank/DDBJ databases">
        <title>Depth-based differentiation of microbial function through sediment-hosted aquifers and enrichment of novel symbionts in the deep terrestrial subsurface.</title>
        <authorList>
            <person name="Probst A.J."/>
            <person name="Ladd B."/>
            <person name="Jarett J.K."/>
            <person name="Geller-Mcgrath D.E."/>
            <person name="Sieber C.M.K."/>
            <person name="Emerson J.B."/>
            <person name="Anantharaman K."/>
            <person name="Thomas B.C."/>
            <person name="Malmstrom R."/>
            <person name="Stieglmeier M."/>
            <person name="Klingl A."/>
            <person name="Woyke T."/>
            <person name="Ryan C.M."/>
            <person name="Banfield J.F."/>
        </authorList>
    </citation>
    <scope>NUCLEOTIDE SEQUENCE [LARGE SCALE GENOMIC DNA]</scope>
</reference>
<evidence type="ECO:0000313" key="6">
    <source>
        <dbReference type="EMBL" id="PIY71644.1"/>
    </source>
</evidence>
<dbReference type="PANTHER" id="PTHR46112">
    <property type="entry name" value="AMINOPEPTIDASE"/>
    <property type="match status" value="1"/>
</dbReference>
<keyword evidence="1 3" id="KW-0479">Metal-binding</keyword>
<dbReference type="PANTHER" id="PTHR46112:SF3">
    <property type="entry name" value="AMINOPEPTIDASE YPDF"/>
    <property type="match status" value="1"/>
</dbReference>
<feature type="domain" description="Creatinase N-terminal" evidence="5">
    <location>
        <begin position="8"/>
        <end position="146"/>
    </location>
</feature>
<dbReference type="InterPro" id="IPR000994">
    <property type="entry name" value="Pept_M24"/>
</dbReference>
<comment type="similarity">
    <text evidence="3">Belongs to the peptidase M24B family.</text>
</comment>
<evidence type="ECO:0000256" key="2">
    <source>
        <dbReference type="ARBA" id="ARBA00022801"/>
    </source>
</evidence>
<keyword evidence="2" id="KW-0378">Hydrolase</keyword>
<dbReference type="Gene3D" id="3.90.230.10">
    <property type="entry name" value="Creatinase/methionine aminopeptidase superfamily"/>
    <property type="match status" value="1"/>
</dbReference>
<dbReference type="SUPFAM" id="SSF55920">
    <property type="entry name" value="Creatinase/aminopeptidase"/>
    <property type="match status" value="1"/>
</dbReference>
<dbReference type="InterPro" id="IPR029149">
    <property type="entry name" value="Creatin/AminoP/Spt16_N"/>
</dbReference>
<gene>
    <name evidence="6" type="ORF">COY87_05090</name>
</gene>
<evidence type="ECO:0000259" key="5">
    <source>
        <dbReference type="Pfam" id="PF01321"/>
    </source>
</evidence>
<accession>A0A2M7QH45</accession>
<protein>
    <recommendedName>
        <fullName evidence="8">Xaa-Pro dipeptidase</fullName>
    </recommendedName>
</protein>